<feature type="compositionally biased region" description="Basic and acidic residues" evidence="1">
    <location>
        <begin position="159"/>
        <end position="175"/>
    </location>
</feature>
<evidence type="ECO:0000313" key="3">
    <source>
        <dbReference type="Proteomes" id="UP000242287"/>
    </source>
</evidence>
<protein>
    <submittedName>
        <fullName evidence="2">Uncharacterized protein</fullName>
    </submittedName>
</protein>
<name>A0A2A9NC02_9AGAR</name>
<feature type="compositionally biased region" description="Basic and acidic residues" evidence="1">
    <location>
        <begin position="1"/>
        <end position="11"/>
    </location>
</feature>
<dbReference type="EMBL" id="KZ302536">
    <property type="protein sequence ID" value="PFH45143.1"/>
    <property type="molecule type" value="Genomic_DNA"/>
</dbReference>
<gene>
    <name evidence="2" type="ORF">AMATHDRAFT_71959</name>
</gene>
<organism evidence="2 3">
    <name type="scientific">Amanita thiersii Skay4041</name>
    <dbReference type="NCBI Taxonomy" id="703135"/>
    <lineage>
        <taxon>Eukaryota</taxon>
        <taxon>Fungi</taxon>
        <taxon>Dikarya</taxon>
        <taxon>Basidiomycota</taxon>
        <taxon>Agaricomycotina</taxon>
        <taxon>Agaricomycetes</taxon>
        <taxon>Agaricomycetidae</taxon>
        <taxon>Agaricales</taxon>
        <taxon>Pluteineae</taxon>
        <taxon>Amanitaceae</taxon>
        <taxon>Amanita</taxon>
    </lineage>
</organism>
<feature type="region of interest" description="Disordered" evidence="1">
    <location>
        <begin position="126"/>
        <end position="185"/>
    </location>
</feature>
<feature type="region of interest" description="Disordered" evidence="1">
    <location>
        <begin position="1"/>
        <end position="26"/>
    </location>
</feature>
<dbReference type="Proteomes" id="UP000242287">
    <property type="component" value="Unassembled WGS sequence"/>
</dbReference>
<feature type="region of interest" description="Disordered" evidence="1">
    <location>
        <begin position="56"/>
        <end position="77"/>
    </location>
</feature>
<evidence type="ECO:0000256" key="1">
    <source>
        <dbReference type="SAM" id="MobiDB-lite"/>
    </source>
</evidence>
<keyword evidence="3" id="KW-1185">Reference proteome</keyword>
<dbReference type="AlphaFoldDB" id="A0A2A9NC02"/>
<feature type="non-terminal residue" evidence="2">
    <location>
        <position position="185"/>
    </location>
</feature>
<proteinExistence type="predicted"/>
<dbReference type="OrthoDB" id="10638879at2759"/>
<evidence type="ECO:0000313" key="2">
    <source>
        <dbReference type="EMBL" id="PFH45143.1"/>
    </source>
</evidence>
<sequence>MTKKSTLKEAAPRTPPTLADELGIEKEEPESKYWTYATVAGSPPGTFQGLAEKWGIEGGTKGSGGRVTRNTRKDELSVTQKEEKGCLNRKLADLNRRFNRNVDDIAEEIHLSGQLVGEEMEVRSSGELADEERLSGELTNENRLSGKLTGGIEGNMSPNRDERAGEEPMHNKLGDAESESGFIIA</sequence>
<reference evidence="2 3" key="1">
    <citation type="submission" date="2014-02" db="EMBL/GenBank/DDBJ databases">
        <title>Transposable element dynamics among asymbiotic and ectomycorrhizal Amanita fungi.</title>
        <authorList>
            <consortium name="DOE Joint Genome Institute"/>
            <person name="Hess J."/>
            <person name="Skrede I."/>
            <person name="Wolfe B."/>
            <person name="LaButti K."/>
            <person name="Ohm R.A."/>
            <person name="Grigoriev I.V."/>
            <person name="Pringle A."/>
        </authorList>
    </citation>
    <scope>NUCLEOTIDE SEQUENCE [LARGE SCALE GENOMIC DNA]</scope>
    <source>
        <strain evidence="2 3">SKay4041</strain>
    </source>
</reference>
<accession>A0A2A9NC02</accession>
<feature type="compositionally biased region" description="Gly residues" evidence="1">
    <location>
        <begin position="56"/>
        <end position="65"/>
    </location>
</feature>